<reference evidence="1 3" key="2">
    <citation type="journal article" date="2013" name="Nature">
        <title>Insights into bilaterian evolution from three spiralian genomes.</title>
        <authorList>
            <person name="Simakov O."/>
            <person name="Marletaz F."/>
            <person name="Cho S.J."/>
            <person name="Edsinger-Gonzales E."/>
            <person name="Havlak P."/>
            <person name="Hellsten U."/>
            <person name="Kuo D.H."/>
            <person name="Larsson T."/>
            <person name="Lv J."/>
            <person name="Arendt D."/>
            <person name="Savage R."/>
            <person name="Osoegawa K."/>
            <person name="de Jong P."/>
            <person name="Grimwood J."/>
            <person name="Chapman J.A."/>
            <person name="Shapiro H."/>
            <person name="Aerts A."/>
            <person name="Otillar R.P."/>
            <person name="Terry A.Y."/>
            <person name="Boore J.L."/>
            <person name="Grigoriev I.V."/>
            <person name="Lindberg D.R."/>
            <person name="Seaver E.C."/>
            <person name="Weisblat D.A."/>
            <person name="Putnam N.H."/>
            <person name="Rokhsar D.S."/>
        </authorList>
    </citation>
    <scope>NUCLEOTIDE SEQUENCE</scope>
</reference>
<reference evidence="2" key="3">
    <citation type="submission" date="2015-06" db="UniProtKB">
        <authorList>
            <consortium name="EnsemblMetazoa"/>
        </authorList>
    </citation>
    <scope>IDENTIFICATION</scope>
</reference>
<dbReference type="KEGG" id="hro:HELRODRAFT_171781"/>
<dbReference type="EMBL" id="KB096365">
    <property type="protein sequence ID" value="ESO05390.1"/>
    <property type="molecule type" value="Genomic_DNA"/>
</dbReference>
<protein>
    <submittedName>
        <fullName evidence="1 2">Uncharacterized protein</fullName>
    </submittedName>
</protein>
<evidence type="ECO:0000313" key="3">
    <source>
        <dbReference type="Proteomes" id="UP000015101"/>
    </source>
</evidence>
<dbReference type="CTD" id="20203788"/>
<dbReference type="InParanoid" id="T1F4N9"/>
<dbReference type="AlphaFoldDB" id="T1F4N9"/>
<evidence type="ECO:0000313" key="1">
    <source>
        <dbReference type="EMBL" id="ESO05390.1"/>
    </source>
</evidence>
<organism evidence="2 3">
    <name type="scientific">Helobdella robusta</name>
    <name type="common">Californian leech</name>
    <dbReference type="NCBI Taxonomy" id="6412"/>
    <lineage>
        <taxon>Eukaryota</taxon>
        <taxon>Metazoa</taxon>
        <taxon>Spiralia</taxon>
        <taxon>Lophotrochozoa</taxon>
        <taxon>Annelida</taxon>
        <taxon>Clitellata</taxon>
        <taxon>Hirudinea</taxon>
        <taxon>Rhynchobdellida</taxon>
        <taxon>Glossiphoniidae</taxon>
        <taxon>Helobdella</taxon>
    </lineage>
</organism>
<dbReference type="RefSeq" id="XP_009016705.1">
    <property type="nucleotide sequence ID" value="XM_009018457.1"/>
</dbReference>
<dbReference type="EnsemblMetazoa" id="HelroT171781">
    <property type="protein sequence ID" value="HelroP171781"/>
    <property type="gene ID" value="HelroG171781"/>
</dbReference>
<evidence type="ECO:0000313" key="2">
    <source>
        <dbReference type="EnsemblMetazoa" id="HelroP171781"/>
    </source>
</evidence>
<dbReference type="HOGENOM" id="CLU_1580223_0_0_1"/>
<dbReference type="EMBL" id="AMQM01003933">
    <property type="status" value="NOT_ANNOTATED_CDS"/>
    <property type="molecule type" value="Genomic_DNA"/>
</dbReference>
<dbReference type="GeneID" id="20203788"/>
<sequence length="169" mass="18650">MVSSAENSLVCASSSNLLTQLFAISPPAPLSSTSILSSSSSSSSSSWDVVHPITFPSNECQSSKIMCESSQQCCHIDCLSSTHCKHFYSSECTDAQIECAMGNVFRYTIEPKFLRVDDHYRCHLKKKLLRKFIKPVAFETASRTGSNMQKYVGSCYLNRNKVLIGGCHT</sequence>
<proteinExistence type="predicted"/>
<dbReference type="Proteomes" id="UP000015101">
    <property type="component" value="Unassembled WGS sequence"/>
</dbReference>
<accession>T1F4N9</accession>
<keyword evidence="3" id="KW-1185">Reference proteome</keyword>
<name>T1F4N9_HELRO</name>
<dbReference type="OrthoDB" id="6247498at2759"/>
<gene>
    <name evidence="2" type="primary">20203788</name>
    <name evidence="1" type="ORF">HELRODRAFT_171781</name>
</gene>
<reference evidence="3" key="1">
    <citation type="submission" date="2012-12" db="EMBL/GenBank/DDBJ databases">
        <authorList>
            <person name="Hellsten U."/>
            <person name="Grimwood J."/>
            <person name="Chapman J.A."/>
            <person name="Shapiro H."/>
            <person name="Aerts A."/>
            <person name="Otillar R.P."/>
            <person name="Terry A.Y."/>
            <person name="Boore J.L."/>
            <person name="Simakov O."/>
            <person name="Marletaz F."/>
            <person name="Cho S.-J."/>
            <person name="Edsinger-Gonzales E."/>
            <person name="Havlak P."/>
            <person name="Kuo D.-H."/>
            <person name="Larsson T."/>
            <person name="Lv J."/>
            <person name="Arendt D."/>
            <person name="Savage R."/>
            <person name="Osoegawa K."/>
            <person name="de Jong P."/>
            <person name="Lindberg D.R."/>
            <person name="Seaver E.C."/>
            <person name="Weisblat D.A."/>
            <person name="Putnam N.H."/>
            <person name="Grigoriev I.V."/>
            <person name="Rokhsar D.S."/>
        </authorList>
    </citation>
    <scope>NUCLEOTIDE SEQUENCE</scope>
</reference>